<evidence type="ECO:0000313" key="2">
    <source>
        <dbReference type="EMBL" id="KAK7085442.1"/>
    </source>
</evidence>
<reference evidence="2 3" key="1">
    <citation type="submission" date="2023-11" db="EMBL/GenBank/DDBJ databases">
        <title>Halocaridina rubra genome assembly.</title>
        <authorList>
            <person name="Smith C."/>
        </authorList>
    </citation>
    <scope>NUCLEOTIDE SEQUENCE [LARGE SCALE GENOMIC DNA]</scope>
    <source>
        <strain evidence="2">EP-1</strain>
        <tissue evidence="2">Whole</tissue>
    </source>
</reference>
<evidence type="ECO:0000256" key="1">
    <source>
        <dbReference type="SAM" id="MobiDB-lite"/>
    </source>
</evidence>
<protein>
    <submittedName>
        <fullName evidence="2">Uncharacterized protein</fullName>
    </submittedName>
</protein>
<dbReference type="AlphaFoldDB" id="A0AAN8XKZ6"/>
<keyword evidence="3" id="KW-1185">Reference proteome</keyword>
<dbReference type="Proteomes" id="UP001381693">
    <property type="component" value="Unassembled WGS sequence"/>
</dbReference>
<dbReference type="EMBL" id="JAXCGZ010000952">
    <property type="protein sequence ID" value="KAK7085442.1"/>
    <property type="molecule type" value="Genomic_DNA"/>
</dbReference>
<comment type="caution">
    <text evidence="2">The sequence shown here is derived from an EMBL/GenBank/DDBJ whole genome shotgun (WGS) entry which is preliminary data.</text>
</comment>
<organism evidence="2 3">
    <name type="scientific">Halocaridina rubra</name>
    <name type="common">Hawaiian red shrimp</name>
    <dbReference type="NCBI Taxonomy" id="373956"/>
    <lineage>
        <taxon>Eukaryota</taxon>
        <taxon>Metazoa</taxon>
        <taxon>Ecdysozoa</taxon>
        <taxon>Arthropoda</taxon>
        <taxon>Crustacea</taxon>
        <taxon>Multicrustacea</taxon>
        <taxon>Malacostraca</taxon>
        <taxon>Eumalacostraca</taxon>
        <taxon>Eucarida</taxon>
        <taxon>Decapoda</taxon>
        <taxon>Pleocyemata</taxon>
        <taxon>Caridea</taxon>
        <taxon>Atyoidea</taxon>
        <taxon>Atyidae</taxon>
        <taxon>Halocaridina</taxon>
    </lineage>
</organism>
<sequence>MYNHISFDRPRRPLEGGLLIRSTRQGHRLLTSGGNVAGRKGPASSWHGVGSVKARRKTRDRAGSQFRQDQGQRPGGARGGATLICWGPANH</sequence>
<feature type="region of interest" description="Disordered" evidence="1">
    <location>
        <begin position="31"/>
        <end position="91"/>
    </location>
</feature>
<proteinExistence type="predicted"/>
<accession>A0AAN8XKZ6</accession>
<evidence type="ECO:0000313" key="3">
    <source>
        <dbReference type="Proteomes" id="UP001381693"/>
    </source>
</evidence>
<gene>
    <name evidence="2" type="ORF">SK128_027547</name>
</gene>
<name>A0AAN8XKZ6_HALRR</name>